<comment type="caution">
    <text evidence="8">The sequence shown here is derived from an EMBL/GenBank/DDBJ whole genome shotgun (WGS) entry which is preliminary data.</text>
</comment>
<dbReference type="OrthoDB" id="5977743at2759"/>
<dbReference type="GeneID" id="39586399"/>
<dbReference type="AlphaFoldDB" id="A0A427XJH5"/>
<keyword evidence="4 6" id="KW-0472">Membrane</keyword>
<dbReference type="GO" id="GO:0005783">
    <property type="term" value="C:endoplasmic reticulum"/>
    <property type="evidence" value="ECO:0007669"/>
    <property type="project" value="TreeGrafter"/>
</dbReference>
<evidence type="ECO:0000313" key="8">
    <source>
        <dbReference type="EMBL" id="RSH78933.1"/>
    </source>
</evidence>
<dbReference type="GO" id="GO:0006506">
    <property type="term" value="P:GPI anchor biosynthetic process"/>
    <property type="evidence" value="ECO:0007669"/>
    <property type="project" value="InterPro"/>
</dbReference>
<dbReference type="EMBL" id="RSCE01000011">
    <property type="protein sequence ID" value="RSH78933.1"/>
    <property type="molecule type" value="Genomic_DNA"/>
</dbReference>
<dbReference type="PANTHER" id="PTHR13315">
    <property type="entry name" value="METALLO PHOSPHOESTERASE RELATED"/>
    <property type="match status" value="1"/>
</dbReference>
<feature type="compositionally biased region" description="Low complexity" evidence="5">
    <location>
        <begin position="9"/>
        <end position="20"/>
    </location>
</feature>
<evidence type="ECO:0000259" key="7">
    <source>
        <dbReference type="Pfam" id="PF00149"/>
    </source>
</evidence>
<dbReference type="SUPFAM" id="SSF56300">
    <property type="entry name" value="Metallo-dependent phosphatases"/>
    <property type="match status" value="1"/>
</dbReference>
<feature type="transmembrane region" description="Helical" evidence="6">
    <location>
        <begin position="35"/>
        <end position="56"/>
    </location>
</feature>
<evidence type="ECO:0000313" key="9">
    <source>
        <dbReference type="Proteomes" id="UP000279236"/>
    </source>
</evidence>
<comment type="subcellular location">
    <subcellularLocation>
        <location evidence="1">Membrane</location>
        <topology evidence="1">Multi-pass membrane protein</topology>
    </subcellularLocation>
</comment>
<keyword evidence="3 6" id="KW-1133">Transmembrane helix</keyword>
<dbReference type="InterPro" id="IPR029052">
    <property type="entry name" value="Metallo-depent_PP-like"/>
</dbReference>
<evidence type="ECO:0000256" key="1">
    <source>
        <dbReference type="ARBA" id="ARBA00004141"/>
    </source>
</evidence>
<gene>
    <name evidence="8" type="ORF">EHS24_001856</name>
</gene>
<keyword evidence="9" id="KW-1185">Reference proteome</keyword>
<evidence type="ECO:0000256" key="4">
    <source>
        <dbReference type="ARBA" id="ARBA00023136"/>
    </source>
</evidence>
<accession>A0A427XJH5</accession>
<dbReference type="FunFam" id="3.60.21.10:FF:000103">
    <property type="entry name" value="Unplaced genomic scaffold supercont1.18, whole genome shotgun sequence"/>
    <property type="match status" value="1"/>
</dbReference>
<feature type="region of interest" description="Disordered" evidence="5">
    <location>
        <begin position="410"/>
        <end position="472"/>
    </location>
</feature>
<feature type="compositionally biased region" description="Low complexity" evidence="5">
    <location>
        <begin position="459"/>
        <end position="472"/>
    </location>
</feature>
<feature type="domain" description="Calcineurin-like phosphoesterase" evidence="7">
    <location>
        <begin position="80"/>
        <end position="324"/>
    </location>
</feature>
<evidence type="ECO:0000256" key="5">
    <source>
        <dbReference type="SAM" id="MobiDB-lite"/>
    </source>
</evidence>
<feature type="transmembrane region" description="Helical" evidence="6">
    <location>
        <begin position="591"/>
        <end position="610"/>
    </location>
</feature>
<dbReference type="STRING" id="105984.A0A427XJH5"/>
<feature type="compositionally biased region" description="Basic and acidic residues" evidence="5">
    <location>
        <begin position="413"/>
        <end position="425"/>
    </location>
</feature>
<name>A0A427XJH5_9TREE</name>
<dbReference type="RefSeq" id="XP_028474080.1">
    <property type="nucleotide sequence ID" value="XM_028617617.1"/>
</dbReference>
<evidence type="ECO:0000256" key="3">
    <source>
        <dbReference type="ARBA" id="ARBA00022989"/>
    </source>
</evidence>
<evidence type="ECO:0000256" key="2">
    <source>
        <dbReference type="ARBA" id="ARBA00022692"/>
    </source>
</evidence>
<dbReference type="GO" id="GO:0016787">
    <property type="term" value="F:hydrolase activity"/>
    <property type="evidence" value="ECO:0007669"/>
    <property type="project" value="InterPro"/>
</dbReference>
<dbReference type="InterPro" id="IPR033308">
    <property type="entry name" value="PGAP5/Cdc1/Ted1"/>
</dbReference>
<keyword evidence="2 6" id="KW-0812">Transmembrane</keyword>
<dbReference type="PANTHER" id="PTHR13315:SF4">
    <property type="entry name" value="METALLOPHOSPHOESTERASE, ISOFORM E"/>
    <property type="match status" value="1"/>
</dbReference>
<dbReference type="Gene3D" id="3.60.21.10">
    <property type="match status" value="1"/>
</dbReference>
<feature type="region of interest" description="Disordered" evidence="5">
    <location>
        <begin position="1"/>
        <end position="25"/>
    </location>
</feature>
<dbReference type="InterPro" id="IPR004843">
    <property type="entry name" value="Calcineurin-like_PHP"/>
</dbReference>
<organism evidence="8 9">
    <name type="scientific">Apiotrichum porosum</name>
    <dbReference type="NCBI Taxonomy" id="105984"/>
    <lineage>
        <taxon>Eukaryota</taxon>
        <taxon>Fungi</taxon>
        <taxon>Dikarya</taxon>
        <taxon>Basidiomycota</taxon>
        <taxon>Agaricomycotina</taxon>
        <taxon>Tremellomycetes</taxon>
        <taxon>Trichosporonales</taxon>
        <taxon>Trichosporonaceae</taxon>
        <taxon>Apiotrichum</taxon>
    </lineage>
</organism>
<reference evidence="8 9" key="1">
    <citation type="submission" date="2018-11" db="EMBL/GenBank/DDBJ databases">
        <title>Genome sequence of Apiotrichum porosum DSM 27194.</title>
        <authorList>
            <person name="Aliyu H."/>
            <person name="Gorte O."/>
            <person name="Ochsenreither K."/>
        </authorList>
    </citation>
    <scope>NUCLEOTIDE SEQUENCE [LARGE SCALE GENOMIC DNA]</scope>
    <source>
        <strain evidence="8 9">DSM 27194</strain>
    </source>
</reference>
<protein>
    <recommendedName>
        <fullName evidence="7">Calcineurin-like phosphoesterase domain-containing protein</fullName>
    </recommendedName>
</protein>
<sequence>MYSPRVRSPAPGALQGGPAPIRSRRSGLRSRSTQLLALRFGWVVLVIWYEVGEFFYSLSSCRFPDSAIRNESEGGQTPKHVVLIADPHVPHPLYSHPEDGAPWANAVRQRMEELFMRKSWNIVRRLGRIDAVVFVGDMLDYGRGAMSSRQYSDYHDLFRSIFKLHSDTPMYFVPGNHDIPLGRQGDDISTIARQRYADHFGEINTVVEIANHTIILLDAVGLIEEDYRRYYAEVQYGEWDGVDENVITFVKNLGRNRPNSPILISHVPLNRKEGLSCGPFRESGGQIRKGVGPGYQNLLGSDTSRFLLEVIKPTVVFSGDDHDYCHVTHPNGVKEVTVKSFSSSAGIRRPGLQLLSLVPPTEFNSGQADRPCILPDQVSVYTRVYLPFALFTIAFLLITNIRTAWARSSASAEARRMSPPEEKRRQASLPLTLPSRRSATHLQALAKSSPRERHAGIVTPAPSAPTSPLLSPRMQFYTDDYDPEMAEVPGSPVLSRRSSYAADLGSMSRSANAGLLSTPTLQPNPRRPSAVPRMLSATDWASAARAKDVSVLSLVADKGKTAVYSSRVRGFVRWLWRARNSFLVKTWRETIAVAIPAAIVWMLMNALFFWESA</sequence>
<dbReference type="GO" id="GO:0016020">
    <property type="term" value="C:membrane"/>
    <property type="evidence" value="ECO:0007669"/>
    <property type="project" value="UniProtKB-SubCell"/>
</dbReference>
<dbReference type="Pfam" id="PF00149">
    <property type="entry name" value="Metallophos"/>
    <property type="match status" value="1"/>
</dbReference>
<feature type="transmembrane region" description="Helical" evidence="6">
    <location>
        <begin position="384"/>
        <end position="405"/>
    </location>
</feature>
<proteinExistence type="predicted"/>
<dbReference type="Proteomes" id="UP000279236">
    <property type="component" value="Unassembled WGS sequence"/>
</dbReference>
<evidence type="ECO:0000256" key="6">
    <source>
        <dbReference type="SAM" id="Phobius"/>
    </source>
</evidence>